<dbReference type="AlphaFoldDB" id="A0A2T4BSJ1"/>
<feature type="region of interest" description="Disordered" evidence="1">
    <location>
        <begin position="169"/>
        <end position="239"/>
    </location>
</feature>
<feature type="compositionally biased region" description="Low complexity" evidence="1">
    <location>
        <begin position="35"/>
        <end position="71"/>
    </location>
</feature>
<dbReference type="EMBL" id="KZ679142">
    <property type="protein sequence ID" value="PTB72282.1"/>
    <property type="molecule type" value="Genomic_DNA"/>
</dbReference>
<evidence type="ECO:0000313" key="2">
    <source>
        <dbReference type="EMBL" id="PTB72282.1"/>
    </source>
</evidence>
<evidence type="ECO:0000313" key="3">
    <source>
        <dbReference type="Proteomes" id="UP000240760"/>
    </source>
</evidence>
<reference evidence="2 3" key="1">
    <citation type="submission" date="2016-07" db="EMBL/GenBank/DDBJ databases">
        <title>Multiple horizontal gene transfer events from other fungi enriched the ability of initially mycotrophic Trichoderma (Ascomycota) to feed on dead plant biomass.</title>
        <authorList>
            <consortium name="DOE Joint Genome Institute"/>
            <person name="Aerts A."/>
            <person name="Atanasova L."/>
            <person name="Chenthamara K."/>
            <person name="Zhang J."/>
            <person name="Grujic M."/>
            <person name="Henrissat B."/>
            <person name="Kuo A."/>
            <person name="Salamov A."/>
            <person name="Lipzen A."/>
            <person name="Labutti K."/>
            <person name="Barry K."/>
            <person name="Miao Y."/>
            <person name="Rahimi M.J."/>
            <person name="Shen Q."/>
            <person name="Grigoriev I.V."/>
            <person name="Kubicek C.P."/>
            <person name="Druzhinina I.S."/>
        </authorList>
    </citation>
    <scope>NUCLEOTIDE SEQUENCE [LARGE SCALE GENOMIC DNA]</scope>
    <source>
        <strain evidence="2 3">ATCC 18648</strain>
    </source>
</reference>
<name>A0A2T4BSJ1_TRILO</name>
<evidence type="ECO:0000256" key="1">
    <source>
        <dbReference type="SAM" id="MobiDB-lite"/>
    </source>
</evidence>
<feature type="non-terminal residue" evidence="2">
    <location>
        <position position="239"/>
    </location>
</feature>
<accession>A0A2T4BSJ1</accession>
<dbReference type="Proteomes" id="UP000240760">
    <property type="component" value="Unassembled WGS sequence"/>
</dbReference>
<sequence>MNKRKSAVDGEQAQTCKKFKLETLDDAPDVQALDAGTGSSTPSSSAAPKASVSASASGSVSVAAPSSTGTSKAHDAPDAPDAPASERPNKRKAGGDAESSQARKPKKKRLEIDWENFDLEAFEALGRGKSPPKFNFQWKEHVYKPRPPPTPLQQAIRNAPREIHAQFAAYPETDSEVEQKRNGLPSPGSSVDGDAVPQPAANPLGAHYLISIPHPAPQPEGAAGRSEPDSRASVAGRAS</sequence>
<protein>
    <submittedName>
        <fullName evidence="2">Uncharacterized protein</fullName>
    </submittedName>
</protein>
<proteinExistence type="predicted"/>
<feature type="region of interest" description="Disordered" evidence="1">
    <location>
        <begin position="20"/>
        <end position="113"/>
    </location>
</feature>
<gene>
    <name evidence="2" type="ORF">M440DRAFT_1310357</name>
</gene>
<keyword evidence="3" id="KW-1185">Reference proteome</keyword>
<organism evidence="2 3">
    <name type="scientific">Trichoderma longibrachiatum ATCC 18648</name>
    <dbReference type="NCBI Taxonomy" id="983965"/>
    <lineage>
        <taxon>Eukaryota</taxon>
        <taxon>Fungi</taxon>
        <taxon>Dikarya</taxon>
        <taxon>Ascomycota</taxon>
        <taxon>Pezizomycotina</taxon>
        <taxon>Sordariomycetes</taxon>
        <taxon>Hypocreomycetidae</taxon>
        <taxon>Hypocreales</taxon>
        <taxon>Hypocreaceae</taxon>
        <taxon>Trichoderma</taxon>
    </lineage>
</organism>
<dbReference type="OrthoDB" id="4900266at2759"/>